<protein>
    <submittedName>
        <fullName evidence="3">MGMT family protein</fullName>
    </submittedName>
</protein>
<dbReference type="Pfam" id="PF01035">
    <property type="entry name" value="DNA_binding_1"/>
    <property type="match status" value="1"/>
</dbReference>
<keyword evidence="1" id="KW-0227">DNA damage</keyword>
<dbReference type="InterPro" id="IPR014048">
    <property type="entry name" value="MethylDNA_cys_MeTrfase_DNA-bd"/>
</dbReference>
<dbReference type="InterPro" id="IPR052520">
    <property type="entry name" value="ATL_DNA_repair"/>
</dbReference>
<accession>A0A9X1WA20</accession>
<dbReference type="AlphaFoldDB" id="A0A9X1WA20"/>
<dbReference type="InterPro" id="IPR036217">
    <property type="entry name" value="MethylDNA_cys_MeTrfase_DNAb"/>
</dbReference>
<sequence>MDQFTTQIFAVIHQIPIGKVATYGQVAKMAQYPGYARHVGKALSQLPEGTKLPWHRVINSKGEISLKGEDFLRQKTRLVEEGIEISIKGKISLKKYAWQP</sequence>
<evidence type="ECO:0000256" key="1">
    <source>
        <dbReference type="ARBA" id="ARBA00022763"/>
    </source>
</evidence>
<dbReference type="Gene3D" id="1.10.10.10">
    <property type="entry name" value="Winged helix-like DNA-binding domain superfamily/Winged helix DNA-binding domain"/>
    <property type="match status" value="1"/>
</dbReference>
<proteinExistence type="predicted"/>
<dbReference type="PANTHER" id="PTHR42942:SF1">
    <property type="entry name" value="ALKYLTRANSFERASE-LIKE PROTEIN 1"/>
    <property type="match status" value="1"/>
</dbReference>
<dbReference type="EMBL" id="JAJNNZ010000001">
    <property type="protein sequence ID" value="MCJ2375575.1"/>
    <property type="molecule type" value="Genomic_DNA"/>
</dbReference>
<dbReference type="GO" id="GO:0006281">
    <property type="term" value="P:DNA repair"/>
    <property type="evidence" value="ECO:0007669"/>
    <property type="project" value="InterPro"/>
</dbReference>
<reference evidence="3" key="1">
    <citation type="submission" date="2021-11" db="EMBL/GenBank/DDBJ databases">
        <title>Vibrio ZSDE26 sp. nov. and Vibrio ZSDZ34 sp. nov., isolated from coastal seawater in Qingdao.</title>
        <authorList>
            <person name="Zhang P."/>
        </authorList>
    </citation>
    <scope>NUCLEOTIDE SEQUENCE</scope>
    <source>
        <strain evidence="3">ZSDZ34</strain>
    </source>
</reference>
<name>A0A9X1WA20_9VIBR</name>
<keyword evidence="4" id="KW-1185">Reference proteome</keyword>
<organism evidence="3 4">
    <name type="scientific">Vibrio gelatinilyticus</name>
    <dbReference type="NCBI Taxonomy" id="2893468"/>
    <lineage>
        <taxon>Bacteria</taxon>
        <taxon>Pseudomonadati</taxon>
        <taxon>Pseudomonadota</taxon>
        <taxon>Gammaproteobacteria</taxon>
        <taxon>Vibrionales</taxon>
        <taxon>Vibrionaceae</taxon>
        <taxon>Vibrio</taxon>
    </lineage>
</organism>
<dbReference type="PANTHER" id="PTHR42942">
    <property type="entry name" value="6-O-METHYLGUANINE DNA METHYLTRANSFERASE"/>
    <property type="match status" value="1"/>
</dbReference>
<dbReference type="Proteomes" id="UP001139488">
    <property type="component" value="Unassembled WGS sequence"/>
</dbReference>
<dbReference type="GO" id="GO:0003824">
    <property type="term" value="F:catalytic activity"/>
    <property type="evidence" value="ECO:0007669"/>
    <property type="project" value="InterPro"/>
</dbReference>
<feature type="domain" description="Methylated-DNA-[protein]-cysteine S-methyltransferase DNA binding" evidence="2">
    <location>
        <begin position="3"/>
        <end position="83"/>
    </location>
</feature>
<evidence type="ECO:0000313" key="4">
    <source>
        <dbReference type="Proteomes" id="UP001139488"/>
    </source>
</evidence>
<evidence type="ECO:0000259" key="2">
    <source>
        <dbReference type="Pfam" id="PF01035"/>
    </source>
</evidence>
<gene>
    <name evidence="3" type="ORF">LNL84_01870</name>
</gene>
<comment type="caution">
    <text evidence="3">The sequence shown here is derived from an EMBL/GenBank/DDBJ whole genome shotgun (WGS) entry which is preliminary data.</text>
</comment>
<dbReference type="CDD" id="cd06445">
    <property type="entry name" value="ATase"/>
    <property type="match status" value="1"/>
</dbReference>
<dbReference type="InterPro" id="IPR036388">
    <property type="entry name" value="WH-like_DNA-bd_sf"/>
</dbReference>
<evidence type="ECO:0000313" key="3">
    <source>
        <dbReference type="EMBL" id="MCJ2375575.1"/>
    </source>
</evidence>
<dbReference type="SUPFAM" id="SSF46767">
    <property type="entry name" value="Methylated DNA-protein cysteine methyltransferase, C-terminal domain"/>
    <property type="match status" value="1"/>
</dbReference>
<dbReference type="RefSeq" id="WP_244354729.1">
    <property type="nucleotide sequence ID" value="NZ_JAJNNZ010000001.1"/>
</dbReference>